<dbReference type="GO" id="GO:0003796">
    <property type="term" value="F:lysozyme activity"/>
    <property type="evidence" value="ECO:0007669"/>
    <property type="project" value="InterPro"/>
</dbReference>
<dbReference type="Pfam" id="PF01183">
    <property type="entry name" value="Glyco_hydro_25"/>
    <property type="match status" value="1"/>
</dbReference>
<dbReference type="InterPro" id="IPR036366">
    <property type="entry name" value="PGBDSf"/>
</dbReference>
<evidence type="ECO:0000313" key="6">
    <source>
        <dbReference type="EMBL" id="KRV49734.1"/>
    </source>
</evidence>
<dbReference type="InterPro" id="IPR018077">
    <property type="entry name" value="Glyco_hydro_fam25_subgr"/>
</dbReference>
<dbReference type="InterPro" id="IPR002053">
    <property type="entry name" value="Glyco_hydro_25"/>
</dbReference>
<dbReference type="STRING" id="76728.AQ490_18700"/>
<dbReference type="InterPro" id="IPR036365">
    <property type="entry name" value="PGBD-like_sf"/>
</dbReference>
<dbReference type="InterPro" id="IPR017853">
    <property type="entry name" value="GH"/>
</dbReference>
<comment type="similarity">
    <text evidence="1">Belongs to the glycosyl hydrolase 25 family.</text>
</comment>
<sequence length="354" mass="38465">MRRRTWLRGLTLAVLAPAGDTLLAPGASAATDLQGIDVGTTQAGIDFALARAQGQQFAIVKSGGCQLAEGPYTSPYYTRQVQGARAAGLRLGHYWLSGDYQTPTAAADYFVDHLHDYRQGDVLALDVEVLDDSTRLWDDTQVATWFWRVRERVGAFVPWFYIGAANLRAGNWPRTIASGAHLWVAAYGPNDGTRHDDPELGGKYPDWAVHQYTSAGSAGGVPAVDLNLARASAFDIVEDGGDPPGDGLPKTTTEEDGVPGPVMWMRTQNWLRIESGYTGPIDGVPGVNTYAALQRNMRDHWGYTGPIDGVPGTYTWMAVQRLAAAWGYTGPVDGVMGPNSWRGFARFINQDSWD</sequence>
<dbReference type="CDD" id="cd00599">
    <property type="entry name" value="GH25_muramidase"/>
    <property type="match status" value="1"/>
</dbReference>
<dbReference type="EMBL" id="LLZU01000010">
    <property type="protein sequence ID" value="KRV49734.1"/>
    <property type="molecule type" value="Genomic_DNA"/>
</dbReference>
<feature type="chain" id="PRO_5006670690" evidence="5">
    <location>
        <begin position="30"/>
        <end position="354"/>
    </location>
</feature>
<dbReference type="RefSeq" id="WP_018385658.1">
    <property type="nucleotide sequence ID" value="NZ_LLZU01000010.1"/>
</dbReference>
<gene>
    <name evidence="6" type="ORF">AQ490_18700</name>
</gene>
<dbReference type="PANTHER" id="PTHR34135">
    <property type="entry name" value="LYSOZYME"/>
    <property type="match status" value="1"/>
</dbReference>
<evidence type="ECO:0000256" key="3">
    <source>
        <dbReference type="ARBA" id="ARBA00023295"/>
    </source>
</evidence>
<dbReference type="GO" id="GO:0016052">
    <property type="term" value="P:carbohydrate catabolic process"/>
    <property type="evidence" value="ECO:0007669"/>
    <property type="project" value="TreeGrafter"/>
</dbReference>
<keyword evidence="7" id="KW-1185">Reference proteome</keyword>
<evidence type="ECO:0000313" key="7">
    <source>
        <dbReference type="Proteomes" id="UP000050867"/>
    </source>
</evidence>
<dbReference type="GO" id="GO:0016998">
    <property type="term" value="P:cell wall macromolecule catabolic process"/>
    <property type="evidence" value="ECO:0007669"/>
    <property type="project" value="InterPro"/>
</dbReference>
<evidence type="ECO:0000256" key="2">
    <source>
        <dbReference type="ARBA" id="ARBA00022801"/>
    </source>
</evidence>
<keyword evidence="3" id="KW-0326">Glycosidase</keyword>
<proteinExistence type="inferred from homology"/>
<comment type="caution">
    <text evidence="6">The sequence shown here is derived from an EMBL/GenBank/DDBJ whole genome shotgun (WGS) entry which is preliminary data.</text>
</comment>
<dbReference type="SUPFAM" id="SSF47090">
    <property type="entry name" value="PGBD-like"/>
    <property type="match status" value="1"/>
</dbReference>
<dbReference type="eggNOG" id="COG3409">
    <property type="taxonomic scope" value="Bacteria"/>
</dbReference>
<accession>A0A0T6LUL9</accession>
<dbReference type="Gene3D" id="3.20.20.80">
    <property type="entry name" value="Glycosidases"/>
    <property type="match status" value="1"/>
</dbReference>
<evidence type="ECO:0000256" key="5">
    <source>
        <dbReference type="SAM" id="SignalP"/>
    </source>
</evidence>
<dbReference type="GO" id="GO:0009253">
    <property type="term" value="P:peptidoglycan catabolic process"/>
    <property type="evidence" value="ECO:0007669"/>
    <property type="project" value="InterPro"/>
</dbReference>
<dbReference type="PANTHER" id="PTHR34135:SF2">
    <property type="entry name" value="LYSOZYME"/>
    <property type="match status" value="1"/>
</dbReference>
<dbReference type="PROSITE" id="PS51904">
    <property type="entry name" value="GLYCOSYL_HYDROL_F25_2"/>
    <property type="match status" value="1"/>
</dbReference>
<protein>
    <submittedName>
        <fullName evidence="6">Muraminidase</fullName>
    </submittedName>
</protein>
<dbReference type="SUPFAM" id="SSF51445">
    <property type="entry name" value="(Trans)glycosidases"/>
    <property type="match status" value="1"/>
</dbReference>
<feature type="region of interest" description="Disordered" evidence="4">
    <location>
        <begin position="239"/>
        <end position="260"/>
    </location>
</feature>
<keyword evidence="5" id="KW-0732">Signal</keyword>
<dbReference type="AlphaFoldDB" id="A0A0T6LUL9"/>
<organism evidence="6 7">
    <name type="scientific">Wenjunlia vitaminophila</name>
    <name type="common">Streptomyces vitaminophilus</name>
    <dbReference type="NCBI Taxonomy" id="76728"/>
    <lineage>
        <taxon>Bacteria</taxon>
        <taxon>Bacillati</taxon>
        <taxon>Actinomycetota</taxon>
        <taxon>Actinomycetes</taxon>
        <taxon>Kitasatosporales</taxon>
        <taxon>Streptomycetaceae</taxon>
        <taxon>Wenjunlia</taxon>
    </lineage>
</organism>
<dbReference type="eggNOG" id="COG3757">
    <property type="taxonomic scope" value="Bacteria"/>
</dbReference>
<keyword evidence="2" id="KW-0378">Hydrolase</keyword>
<dbReference type="Proteomes" id="UP000050867">
    <property type="component" value="Unassembled WGS sequence"/>
</dbReference>
<dbReference type="Gene3D" id="1.10.101.10">
    <property type="entry name" value="PGBD-like superfamily/PGBD"/>
    <property type="match status" value="1"/>
</dbReference>
<evidence type="ECO:0000256" key="1">
    <source>
        <dbReference type="ARBA" id="ARBA00010646"/>
    </source>
</evidence>
<name>A0A0T6LUL9_WENVI</name>
<evidence type="ECO:0000256" key="4">
    <source>
        <dbReference type="SAM" id="MobiDB-lite"/>
    </source>
</evidence>
<dbReference type="SMART" id="SM00641">
    <property type="entry name" value="Glyco_25"/>
    <property type="match status" value="1"/>
</dbReference>
<reference evidence="6 7" key="1">
    <citation type="submission" date="2015-10" db="EMBL/GenBank/DDBJ databases">
        <title>Draft genome sequence of pyrrolomycin-producing Streptomyces vitaminophilus.</title>
        <authorList>
            <person name="Graham D.E."/>
            <person name="Mahan K.M."/>
            <person name="Klingeman D.M."/>
            <person name="Hettich R.L."/>
            <person name="Parry R.J."/>
        </authorList>
    </citation>
    <scope>NUCLEOTIDE SEQUENCE [LARGE SCALE GENOMIC DNA]</scope>
    <source>
        <strain evidence="6 7">ATCC 31673</strain>
    </source>
</reference>
<dbReference type="OrthoDB" id="5126452at2"/>
<feature type="signal peptide" evidence="5">
    <location>
        <begin position="1"/>
        <end position="29"/>
    </location>
</feature>